<dbReference type="PANTHER" id="PTHR21240:SF28">
    <property type="entry name" value="ISO-OROTATE DECARBOXYLASE (EUROFUNG)"/>
    <property type="match status" value="1"/>
</dbReference>
<evidence type="ECO:0000313" key="4">
    <source>
        <dbReference type="Proteomes" id="UP000727993"/>
    </source>
</evidence>
<dbReference type="AlphaFoldDB" id="A0A936NDV2"/>
<evidence type="ECO:0000313" key="3">
    <source>
        <dbReference type="EMBL" id="MBK9297049.1"/>
    </source>
</evidence>
<dbReference type="Proteomes" id="UP000727993">
    <property type="component" value="Unassembled WGS sequence"/>
</dbReference>
<evidence type="ECO:0000259" key="2">
    <source>
        <dbReference type="Pfam" id="PF04909"/>
    </source>
</evidence>
<dbReference type="InterPro" id="IPR032465">
    <property type="entry name" value="ACMSD"/>
</dbReference>
<evidence type="ECO:0000256" key="1">
    <source>
        <dbReference type="ARBA" id="ARBA00023239"/>
    </source>
</evidence>
<dbReference type="EMBL" id="JADJZA010000006">
    <property type="protein sequence ID" value="MBK9297049.1"/>
    <property type="molecule type" value="Genomic_DNA"/>
</dbReference>
<dbReference type="GO" id="GO:0005737">
    <property type="term" value="C:cytoplasm"/>
    <property type="evidence" value="ECO:0007669"/>
    <property type="project" value="TreeGrafter"/>
</dbReference>
<dbReference type="Gene3D" id="3.20.20.140">
    <property type="entry name" value="Metal-dependent hydrolases"/>
    <property type="match status" value="1"/>
</dbReference>
<dbReference type="Pfam" id="PF04909">
    <property type="entry name" value="Amidohydro_2"/>
    <property type="match status" value="1"/>
</dbReference>
<gene>
    <name evidence="3" type="ORF">IPN02_09480</name>
</gene>
<dbReference type="InterPro" id="IPR006680">
    <property type="entry name" value="Amidohydro-rel"/>
</dbReference>
<proteinExistence type="predicted"/>
<dbReference type="InterPro" id="IPR032466">
    <property type="entry name" value="Metal_Hydrolase"/>
</dbReference>
<comment type="caution">
    <text evidence="3">The sequence shown here is derived from an EMBL/GenBank/DDBJ whole genome shotgun (WGS) entry which is preliminary data.</text>
</comment>
<dbReference type="GO" id="GO:0019748">
    <property type="term" value="P:secondary metabolic process"/>
    <property type="evidence" value="ECO:0007669"/>
    <property type="project" value="TreeGrafter"/>
</dbReference>
<dbReference type="GO" id="GO:0016831">
    <property type="term" value="F:carboxy-lyase activity"/>
    <property type="evidence" value="ECO:0007669"/>
    <property type="project" value="InterPro"/>
</dbReference>
<feature type="domain" description="Amidohydrolase-related" evidence="2">
    <location>
        <begin position="78"/>
        <end position="377"/>
    </location>
</feature>
<dbReference type="SUPFAM" id="SSF51556">
    <property type="entry name" value="Metallo-dependent hydrolases"/>
    <property type="match status" value="1"/>
</dbReference>
<name>A0A936NDV2_9ACTN</name>
<accession>A0A936NDV2</accession>
<reference evidence="3 4" key="1">
    <citation type="submission" date="2020-10" db="EMBL/GenBank/DDBJ databases">
        <title>Connecting structure to function with the recovery of over 1000 high-quality activated sludge metagenome-assembled genomes encoding full-length rRNA genes using long-read sequencing.</title>
        <authorList>
            <person name="Singleton C.M."/>
            <person name="Petriglieri F."/>
            <person name="Kristensen J.M."/>
            <person name="Kirkegaard R.H."/>
            <person name="Michaelsen T.Y."/>
            <person name="Andersen M.H."/>
            <person name="Karst S.M."/>
            <person name="Dueholm M.S."/>
            <person name="Nielsen P.H."/>
            <person name="Albertsen M."/>
        </authorList>
    </citation>
    <scope>NUCLEOTIDE SEQUENCE [LARGE SCALE GENOMIC DNA]</scope>
    <source>
        <strain evidence="3">Lyne_18-Q3-R50-59_MAXAC.006</strain>
    </source>
</reference>
<organism evidence="3 4">
    <name type="scientific">Candidatus Neomicrothrix subdominans</name>
    <dbReference type="NCBI Taxonomy" id="2954438"/>
    <lineage>
        <taxon>Bacteria</taxon>
        <taxon>Bacillati</taxon>
        <taxon>Actinomycetota</taxon>
        <taxon>Acidimicrobiia</taxon>
        <taxon>Acidimicrobiales</taxon>
        <taxon>Microthrixaceae</taxon>
        <taxon>Candidatus Neomicrothrix</taxon>
    </lineage>
</organism>
<sequence length="421" mass="47533">MTLTEPVPTETADREASAAAPYTIISADCHAGGSHQAYREYLDPEFVPDFDAWRGEYKNPYKDLGDKRKLRNWDNEMRNSQQEADGIAAEVVFPNTVPPFFPSFVLFAKPPTDEEYRHRHAGVTAHNRWLVDWCNEYPERRAGVGQIFLNDVDDAIADVRWIKENGLRGGILLPNIAPDVKWVKPLYDRCYDPLWQVLQDLEVPINIHSGSGNPDYGPYPVSMLLYINEVPFYTERPLVQLILSGVFERFPRLKVVLTEAGCAWVPPLLERLDTNIRSIRDTGATGEIRYGADHILPKDATEYFHQNVWMGVSQPRQADADARHIIGLDKFMWGSDYPHDEGTYPYTRENLRARFSDAPEAEMRKILAGNAAEMYGFDLDALAPLAARIGPTVEEVARPIGGVPDKSLERISGDMDASAIK</sequence>
<dbReference type="PANTHER" id="PTHR21240">
    <property type="entry name" value="2-AMINO-3-CARBOXYLMUCONATE-6-SEMIALDEHYDE DECARBOXYLASE"/>
    <property type="match status" value="1"/>
</dbReference>
<protein>
    <submittedName>
        <fullName evidence="3">Amidohydrolase</fullName>
    </submittedName>
</protein>
<dbReference type="GO" id="GO:0016787">
    <property type="term" value="F:hydrolase activity"/>
    <property type="evidence" value="ECO:0007669"/>
    <property type="project" value="InterPro"/>
</dbReference>
<keyword evidence="1" id="KW-0456">Lyase</keyword>